<evidence type="ECO:0000256" key="3">
    <source>
        <dbReference type="ARBA" id="ARBA00022450"/>
    </source>
</evidence>
<dbReference type="CDD" id="cd05931">
    <property type="entry name" value="FAAL"/>
    <property type="match status" value="1"/>
</dbReference>
<dbReference type="PROSITE" id="PS00455">
    <property type="entry name" value="AMP_BINDING"/>
    <property type="match status" value="1"/>
</dbReference>
<dbReference type="InterPro" id="IPR036736">
    <property type="entry name" value="ACP-like_sf"/>
</dbReference>
<keyword evidence="6" id="KW-0443">Lipid metabolism</keyword>
<protein>
    <submittedName>
        <fullName evidence="8">Amino acid adenylation domain-containing protein</fullName>
    </submittedName>
</protein>
<reference evidence="8 9" key="1">
    <citation type="submission" date="2019-03" db="EMBL/GenBank/DDBJ databases">
        <title>Genomic Encyclopedia of Type Strains, Phase IV (KMG-IV): sequencing the most valuable type-strain genomes for metagenomic binning, comparative biology and taxonomic classification.</title>
        <authorList>
            <person name="Goeker M."/>
        </authorList>
    </citation>
    <scope>NUCLEOTIDE SEQUENCE [LARGE SCALE GENOMIC DNA]</scope>
    <source>
        <strain evidence="8 9">DSM 6770</strain>
    </source>
</reference>
<dbReference type="Pfam" id="PF13193">
    <property type="entry name" value="AMP-binding_C"/>
    <property type="match status" value="1"/>
</dbReference>
<dbReference type="Pfam" id="PF00501">
    <property type="entry name" value="AMP-binding"/>
    <property type="match status" value="2"/>
</dbReference>
<keyword evidence="9" id="KW-1185">Reference proteome</keyword>
<keyword evidence="3" id="KW-0596">Phosphopantetheine</keyword>
<dbReference type="InterPro" id="IPR045851">
    <property type="entry name" value="AMP-bd_C_sf"/>
</dbReference>
<dbReference type="SUPFAM" id="SSF47336">
    <property type="entry name" value="ACP-like"/>
    <property type="match status" value="2"/>
</dbReference>
<dbReference type="InterPro" id="IPR010071">
    <property type="entry name" value="AA_adenyl_dom"/>
</dbReference>
<dbReference type="Proteomes" id="UP000295380">
    <property type="component" value="Unassembled WGS sequence"/>
</dbReference>
<comment type="similarity">
    <text evidence="2">Belongs to the ATP-dependent AMP-binding enzyme family.</text>
</comment>
<organism evidence="8 9">
    <name type="scientific">Chromohalobacter marismortui</name>
    <dbReference type="NCBI Taxonomy" id="42055"/>
    <lineage>
        <taxon>Bacteria</taxon>
        <taxon>Pseudomonadati</taxon>
        <taxon>Pseudomonadota</taxon>
        <taxon>Gammaproteobacteria</taxon>
        <taxon>Oceanospirillales</taxon>
        <taxon>Halomonadaceae</taxon>
        <taxon>Chromohalobacter</taxon>
    </lineage>
</organism>
<dbReference type="InterPro" id="IPR001242">
    <property type="entry name" value="Condensation_dom"/>
</dbReference>
<dbReference type="FunFam" id="3.30.300.30:FF:000010">
    <property type="entry name" value="Enterobactin synthetase component F"/>
    <property type="match status" value="1"/>
</dbReference>
<dbReference type="Gene3D" id="3.40.50.12780">
    <property type="entry name" value="N-terminal domain of ligase-like"/>
    <property type="match status" value="1"/>
</dbReference>
<dbReference type="CDD" id="cd17649">
    <property type="entry name" value="A_NRPS_PvdJ-like"/>
    <property type="match status" value="1"/>
</dbReference>
<evidence type="ECO:0000256" key="4">
    <source>
        <dbReference type="ARBA" id="ARBA00022553"/>
    </source>
</evidence>
<dbReference type="InterPro" id="IPR040097">
    <property type="entry name" value="FAAL/FAAC"/>
</dbReference>
<sequence length="1775" mass="195412">MNAGHIPTPRTDHPRDFIEHLGRLARERPADRALVVVNAQGEITLDYATLERRSRALAAELQERFAPGERALILLDNDQRYVVAFFACLHAGVIAVPVFPPESSKQQHLARLRAIAADSRAACVLTSTTIIEVVASASEGFGSAELIPVDGVDESRAECWAEHRPHEDDIAFLQYTSGSTAAPKGVMVSHGNLMANEVAIETGFSIGADDVFVSWLPLYHDMGLIGGLLQPLHRGIPVVLMSPTFFLQRPVRWLEAISRHRGTVSGGPDFAYRLCLERIRDDQLAALDLSSWRLAFSGAEPVRHSTLTGFIERFRPAGFAAETAAPCYGLAEATLLVSCNPRGTGVVGTAFSRQSLAEGKAASAVEGNTLVGCGTPAPDHGIDIVDPQEFHSLPEGEVGEIWVKGPSVAQGYWHNPEATAKTFVTRGGVSWQRTGAHDSDAHDTQAEDHNAPDDRWLRTGDLGFLNDGQLYIAGRIKDLIILRGHNVYPQDIECAIEAEVEAVRKGRIAAFAVTTPDGAEGIGVAAEVSRGMQKLVPAEKLIDALSEAVGNACHEPLSVALLLNPGGLPKTSSGKLQRSACRQGWQAGTLDAYAVHEFGRFAGEGESPQVAEAPETSTEQALAMLWRQVLGHDDSRALGRQANFFASGGDSLAAVRLASRISDHWAVDLSASSVFQHAALDDMAEAVDRLRDEHVTSRRSPIPLLPPERRVKPLPLSHAQQRLWFLWQLNPQSTAYHIGGVLRLAGQLDIAALQAAFDDLVVRHESLRTLFHLDNEGLPRQSVMPPEHLGLDVLDLRGLTAEEQRQHEDDTVRRFNDEPFHLSEGPLLRAVLLRLSDDAHVLAVVMHHIVSDGMSMQIMFDELAALYRAHKRREPAGLSFLSVQYVDYAAWHRDWLASCEGERQLAYWKQQLGSEHPTLNLPTDHPRQRAFAKRAGQHEFVLSEDLQKGLFRLAERQNTSLVTVLLATFQALLFRCSGQSDIRVGVPVANRQRREIEGVIGLFVNTLVMRNVIRSHHSLRRILTQCRDTMIDALAHSDLPFEQLVEALQPARSSTHNPLVQVAFNYRHEDMRAFQDVSELMPSDSSFLQQDAQFDLVLDVREFPGRKLAFSMIYASELFEPTTIERLSGHFQALLERMLATPGQSLGDMEVLGEAERQQLARWGGHASRYSHVDAIHRQIERQAAMTPEAIAVVCGAERLDFADLDARANRLAHWLRRHGVGPDVPVGVGMVRSVDLIVALYGVLKAGGAYVPLDPDYPAERLRYMQADAGIRLLLSHGAAIERLPRSEGVEATDLDRLDLSLEAASPPRISIHSQQLAYLIYTSGSTGIPKGVAVEHGALAMHCQSIADRYELTENDRELHFLSISFDGAHERWLSPLSRGARVVLRDQALWSVQQTYDCLTDEGITVAAFPPSYLRQLAEWAGHQQRAPGVTTYCFAGEVFDREMLRDAVAALQPRWIINGYGPTEAVVTPALWRAAAEEADFASTYAPIGEPVGDRQGHVLDADLNRVPPGMAGELYLEGGLARGYLGRPGVTAERFVPHPFMNGARLYRTGDRVRVNESGQLEYLGRLDQQVKLRGFRIELGEVEAALQQCNGVREAVVRLVETDAGRQLVGYVVGDRVAASVVKSNLADTLPDYMIPAHVMALDEMPRLPNGKVDRQALPVPELLGNDNHEAPQGEVEETLAAIWSEVLGVERVGRYDDFFELGGHSLAAIQISARFAQRLGKDLSVRLIFEYPTLAHVAEQVTPRDANDDESRTQRLSAMNQLLNELEG</sequence>
<dbReference type="CDD" id="cd19531">
    <property type="entry name" value="LCL_NRPS-like"/>
    <property type="match status" value="1"/>
</dbReference>
<dbReference type="GO" id="GO:0071766">
    <property type="term" value="P:Actinobacterium-type cell wall biogenesis"/>
    <property type="evidence" value="ECO:0007669"/>
    <property type="project" value="UniProtKB-ARBA"/>
</dbReference>
<evidence type="ECO:0000259" key="7">
    <source>
        <dbReference type="PROSITE" id="PS50075"/>
    </source>
</evidence>
<dbReference type="InterPro" id="IPR042099">
    <property type="entry name" value="ANL_N_sf"/>
</dbReference>
<evidence type="ECO:0000313" key="9">
    <source>
        <dbReference type="Proteomes" id="UP000295380"/>
    </source>
</evidence>
<comment type="cofactor">
    <cofactor evidence="1">
        <name>pantetheine 4'-phosphate</name>
        <dbReference type="ChEBI" id="CHEBI:47942"/>
    </cofactor>
</comment>
<evidence type="ECO:0000256" key="5">
    <source>
        <dbReference type="ARBA" id="ARBA00022832"/>
    </source>
</evidence>
<dbReference type="Gene3D" id="3.30.300.30">
    <property type="match status" value="2"/>
</dbReference>
<dbReference type="Gene3D" id="2.30.38.10">
    <property type="entry name" value="Luciferase, Domain 3"/>
    <property type="match status" value="1"/>
</dbReference>
<dbReference type="InterPro" id="IPR020845">
    <property type="entry name" value="AMP-binding_CS"/>
</dbReference>
<dbReference type="RefSeq" id="WP_133694658.1">
    <property type="nucleotide sequence ID" value="NZ_SOBR01000002.1"/>
</dbReference>
<feature type="domain" description="Carrier" evidence="7">
    <location>
        <begin position="1677"/>
        <end position="1752"/>
    </location>
</feature>
<dbReference type="SMART" id="SM00823">
    <property type="entry name" value="PKS_PP"/>
    <property type="match status" value="2"/>
</dbReference>
<dbReference type="Gene3D" id="1.10.1200.10">
    <property type="entry name" value="ACP-like"/>
    <property type="match status" value="1"/>
</dbReference>
<dbReference type="GO" id="GO:0031177">
    <property type="term" value="F:phosphopantetheine binding"/>
    <property type="evidence" value="ECO:0007669"/>
    <property type="project" value="InterPro"/>
</dbReference>
<dbReference type="OrthoDB" id="9757559at2"/>
<keyword evidence="4" id="KW-0597">Phosphoprotein</keyword>
<dbReference type="Pfam" id="PF00668">
    <property type="entry name" value="Condensation"/>
    <property type="match status" value="1"/>
</dbReference>
<dbReference type="FunFam" id="3.30.559.10:FF:000012">
    <property type="entry name" value="Non-ribosomal peptide synthetase"/>
    <property type="match status" value="1"/>
</dbReference>
<evidence type="ECO:0000256" key="1">
    <source>
        <dbReference type="ARBA" id="ARBA00001957"/>
    </source>
</evidence>
<dbReference type="GO" id="GO:0006631">
    <property type="term" value="P:fatty acid metabolic process"/>
    <property type="evidence" value="ECO:0007669"/>
    <property type="project" value="UniProtKB-KW"/>
</dbReference>
<dbReference type="SUPFAM" id="SSF56801">
    <property type="entry name" value="Acetyl-CoA synthetase-like"/>
    <property type="match status" value="2"/>
</dbReference>
<dbReference type="InterPro" id="IPR006162">
    <property type="entry name" value="Ppantetheine_attach_site"/>
</dbReference>
<dbReference type="GO" id="GO:0008610">
    <property type="term" value="P:lipid biosynthetic process"/>
    <property type="evidence" value="ECO:0007669"/>
    <property type="project" value="InterPro"/>
</dbReference>
<proteinExistence type="inferred from homology"/>
<dbReference type="InterPro" id="IPR025110">
    <property type="entry name" value="AMP-bd_C"/>
</dbReference>
<dbReference type="InterPro" id="IPR023213">
    <property type="entry name" value="CAT-like_dom_sf"/>
</dbReference>
<dbReference type="FunFam" id="1.10.1200.10:FF:000005">
    <property type="entry name" value="Nonribosomal peptide synthetase 1"/>
    <property type="match status" value="1"/>
</dbReference>
<dbReference type="EMBL" id="SOBR01000002">
    <property type="protein sequence ID" value="TDU23560.1"/>
    <property type="molecule type" value="Genomic_DNA"/>
</dbReference>
<dbReference type="NCBIfam" id="TIGR01733">
    <property type="entry name" value="AA-adenyl-dom"/>
    <property type="match status" value="1"/>
</dbReference>
<name>A0A4R7NT03_9GAMM</name>
<dbReference type="Pfam" id="PF00550">
    <property type="entry name" value="PP-binding"/>
    <property type="match status" value="2"/>
</dbReference>
<dbReference type="Gene3D" id="3.30.559.10">
    <property type="entry name" value="Chloramphenicol acetyltransferase-like domain"/>
    <property type="match status" value="1"/>
</dbReference>
<dbReference type="PANTHER" id="PTHR45527:SF1">
    <property type="entry name" value="FATTY ACID SYNTHASE"/>
    <property type="match status" value="1"/>
</dbReference>
<evidence type="ECO:0000256" key="6">
    <source>
        <dbReference type="ARBA" id="ARBA00023098"/>
    </source>
</evidence>
<dbReference type="PROSITE" id="PS00012">
    <property type="entry name" value="PHOSPHOPANTETHEINE"/>
    <property type="match status" value="2"/>
</dbReference>
<accession>A0A4R7NT03</accession>
<dbReference type="FunFam" id="3.40.50.980:FF:000001">
    <property type="entry name" value="Non-ribosomal peptide synthetase"/>
    <property type="match status" value="1"/>
</dbReference>
<evidence type="ECO:0000256" key="2">
    <source>
        <dbReference type="ARBA" id="ARBA00006432"/>
    </source>
</evidence>
<dbReference type="InterPro" id="IPR009081">
    <property type="entry name" value="PP-bd_ACP"/>
</dbReference>
<dbReference type="InterPro" id="IPR000873">
    <property type="entry name" value="AMP-dep_synth/lig_dom"/>
</dbReference>
<dbReference type="GO" id="GO:0009239">
    <property type="term" value="P:enterobactin biosynthetic process"/>
    <property type="evidence" value="ECO:0007669"/>
    <property type="project" value="TreeGrafter"/>
</dbReference>
<dbReference type="FunFam" id="3.40.50.12780:FF:000013">
    <property type="entry name" value="Long-chain-fatty-acid--AMP ligase FadD32"/>
    <property type="match status" value="1"/>
</dbReference>
<feature type="domain" description="Carrier" evidence="7">
    <location>
        <begin position="613"/>
        <end position="691"/>
    </location>
</feature>
<dbReference type="GO" id="GO:0009366">
    <property type="term" value="C:enterobactin synthetase complex"/>
    <property type="evidence" value="ECO:0007669"/>
    <property type="project" value="TreeGrafter"/>
</dbReference>
<dbReference type="InterPro" id="IPR029058">
    <property type="entry name" value="AB_hydrolase_fold"/>
</dbReference>
<comment type="caution">
    <text evidence="8">The sequence shown here is derived from an EMBL/GenBank/DDBJ whole genome shotgun (WGS) entry which is preliminary data.</text>
</comment>
<dbReference type="Gene3D" id="3.40.50.980">
    <property type="match status" value="2"/>
</dbReference>
<dbReference type="GO" id="GO:0005829">
    <property type="term" value="C:cytosol"/>
    <property type="evidence" value="ECO:0007669"/>
    <property type="project" value="TreeGrafter"/>
</dbReference>
<dbReference type="Gene3D" id="3.40.50.1820">
    <property type="entry name" value="alpha/beta hydrolase"/>
    <property type="match status" value="1"/>
</dbReference>
<dbReference type="PROSITE" id="PS50075">
    <property type="entry name" value="CARRIER"/>
    <property type="match status" value="2"/>
</dbReference>
<dbReference type="PANTHER" id="PTHR45527">
    <property type="entry name" value="NONRIBOSOMAL PEPTIDE SYNTHETASE"/>
    <property type="match status" value="1"/>
</dbReference>
<gene>
    <name evidence="8" type="ORF">C8E00_10247</name>
</gene>
<dbReference type="InterPro" id="IPR020806">
    <property type="entry name" value="PKS_PP-bd"/>
</dbReference>
<dbReference type="GO" id="GO:0043041">
    <property type="term" value="P:amino acid activation for nonribosomal peptide biosynthetic process"/>
    <property type="evidence" value="ECO:0007669"/>
    <property type="project" value="TreeGrafter"/>
</dbReference>
<dbReference type="GO" id="GO:0047527">
    <property type="term" value="F:2,3-dihydroxybenzoate-serine ligase activity"/>
    <property type="evidence" value="ECO:0007669"/>
    <property type="project" value="TreeGrafter"/>
</dbReference>
<keyword evidence="5" id="KW-0276">Fatty acid metabolism</keyword>
<dbReference type="SUPFAM" id="SSF52777">
    <property type="entry name" value="CoA-dependent acyltransferases"/>
    <property type="match status" value="2"/>
</dbReference>
<evidence type="ECO:0000313" key="8">
    <source>
        <dbReference type="EMBL" id="TDU23560.1"/>
    </source>
</evidence>
<dbReference type="Gene3D" id="3.30.559.30">
    <property type="entry name" value="Nonribosomal peptide synthetase, condensation domain"/>
    <property type="match status" value="1"/>
</dbReference>